<dbReference type="InterPro" id="IPR019826">
    <property type="entry name" value="Carboxylesterase_B_AS"/>
</dbReference>
<dbReference type="EMBL" id="WUBL01000002">
    <property type="protein sequence ID" value="KAF2973239.1"/>
    <property type="molecule type" value="Genomic_DNA"/>
</dbReference>
<comment type="caution">
    <text evidence="5">The sequence shown here is derived from an EMBL/GenBank/DDBJ whole genome shotgun (WGS) entry which is preliminary data.</text>
</comment>
<dbReference type="PROSITE" id="PS00941">
    <property type="entry name" value="CARBOXYLESTERASE_B_2"/>
    <property type="match status" value="1"/>
</dbReference>
<dbReference type="Proteomes" id="UP000481858">
    <property type="component" value="Unassembled WGS sequence"/>
</dbReference>
<comment type="similarity">
    <text evidence="1 3">Belongs to the type-B carboxylesterase/lipase family.</text>
</comment>
<dbReference type="SUPFAM" id="SSF53474">
    <property type="entry name" value="alpha/beta-Hydrolases"/>
    <property type="match status" value="1"/>
</dbReference>
<reference evidence="5 6" key="1">
    <citation type="submission" date="2019-12" db="EMBL/GenBank/DDBJ databases">
        <title>Draft genome sequence of the ascomycete Xylaria multiplex DSM 110363.</title>
        <authorList>
            <person name="Buettner E."/>
            <person name="Kellner H."/>
        </authorList>
    </citation>
    <scope>NUCLEOTIDE SEQUENCE [LARGE SCALE GENOMIC DNA]</scope>
    <source>
        <strain evidence="5 6">DSM 110363</strain>
    </source>
</reference>
<dbReference type="InParanoid" id="A0A7C8J8B6"/>
<dbReference type="InterPro" id="IPR002018">
    <property type="entry name" value="CarbesteraseB"/>
</dbReference>
<gene>
    <name evidence="5" type="ORF">GQX73_g384</name>
</gene>
<organism evidence="5 6">
    <name type="scientific">Xylaria multiplex</name>
    <dbReference type="NCBI Taxonomy" id="323545"/>
    <lineage>
        <taxon>Eukaryota</taxon>
        <taxon>Fungi</taxon>
        <taxon>Dikarya</taxon>
        <taxon>Ascomycota</taxon>
        <taxon>Pezizomycotina</taxon>
        <taxon>Sordariomycetes</taxon>
        <taxon>Xylariomycetidae</taxon>
        <taxon>Xylariales</taxon>
        <taxon>Xylariaceae</taxon>
        <taxon>Xylaria</taxon>
    </lineage>
</organism>
<evidence type="ECO:0000256" key="1">
    <source>
        <dbReference type="ARBA" id="ARBA00005964"/>
    </source>
</evidence>
<feature type="signal peptide" evidence="3">
    <location>
        <begin position="1"/>
        <end position="17"/>
    </location>
</feature>
<dbReference type="GO" id="GO:0016787">
    <property type="term" value="F:hydrolase activity"/>
    <property type="evidence" value="ECO:0007669"/>
    <property type="project" value="UniProtKB-KW"/>
</dbReference>
<keyword evidence="3" id="KW-0732">Signal</keyword>
<dbReference type="Gene3D" id="3.40.50.1820">
    <property type="entry name" value="alpha/beta hydrolase"/>
    <property type="match status" value="1"/>
</dbReference>
<proteinExistence type="inferred from homology"/>
<dbReference type="OrthoDB" id="408631at2759"/>
<dbReference type="PROSITE" id="PS00122">
    <property type="entry name" value="CARBOXYLESTERASE_B_1"/>
    <property type="match status" value="1"/>
</dbReference>
<accession>A0A7C8J8B6</accession>
<dbReference type="InterPro" id="IPR029058">
    <property type="entry name" value="AB_hydrolase_fold"/>
</dbReference>
<dbReference type="InterPro" id="IPR050309">
    <property type="entry name" value="Type-B_Carboxylest/Lipase"/>
</dbReference>
<feature type="chain" id="PRO_5029032881" description="Carboxylic ester hydrolase" evidence="3">
    <location>
        <begin position="18"/>
        <end position="572"/>
    </location>
</feature>
<feature type="domain" description="Carboxylesterase type B" evidence="4">
    <location>
        <begin position="37"/>
        <end position="404"/>
    </location>
</feature>
<dbReference type="EC" id="3.1.1.-" evidence="3"/>
<dbReference type="PANTHER" id="PTHR11559">
    <property type="entry name" value="CARBOXYLESTERASE"/>
    <property type="match status" value="1"/>
</dbReference>
<dbReference type="Pfam" id="PF00135">
    <property type="entry name" value="COesterase"/>
    <property type="match status" value="1"/>
</dbReference>
<keyword evidence="2 3" id="KW-0378">Hydrolase</keyword>
<dbReference type="InterPro" id="IPR019819">
    <property type="entry name" value="Carboxylesterase_B_CS"/>
</dbReference>
<evidence type="ECO:0000256" key="2">
    <source>
        <dbReference type="ARBA" id="ARBA00022801"/>
    </source>
</evidence>
<sequence length="572" mass="62011">MWPLYSLALALPVLAAACDELPVVDLGYERHRAISVNETGSYYNFTNIRYGQAPVGDLRWAEPKAPLKGSNRSSHDVAIVDGTEQGGNCAADFPCWFQIQTGYVEAYLAGELFDFNGTYDKVYADGACSQPPPLDKRPPGETEDCLFLDVFVPTTIFDRKGNSSSSGAPVLVYIFGGGYSGGSKSNFGNFNGSPAGLIDSSRVTDPDGLIYVAINYRLGAIGWMFGSEYQSQGGIQNLGLYDQRLALNWVQENIHLFGGDPNRVTVMGESAGGGSIVMQMTAFGTGEKAPFQQAIMQSAAWEPNTASPETQNEIFNTFLGLLNVSSLEEAKKLPSSKVIDANYIFLSSATYGTTYFGPAVGGPFVPDDPKRLLRDGRVDSSVKLLTTVSANEGLRFAPGNISSEADFVQYVDLFLGGANQTVRDHVIDVVYPPIFNGSYPWTNHLERAGVLWAELVSTCNAQYLHAASNKTGYANLFNVWPALHQGDVPYVFWNGPDRVSSTNGTVARIGQNYITAFAITGDPNNSESPTLPPFDQKSLLGMTANGFDVVGDPTDNDRCAYWHNAPYQPYEP</sequence>
<dbReference type="AlphaFoldDB" id="A0A7C8J8B6"/>
<evidence type="ECO:0000313" key="6">
    <source>
        <dbReference type="Proteomes" id="UP000481858"/>
    </source>
</evidence>
<evidence type="ECO:0000313" key="5">
    <source>
        <dbReference type="EMBL" id="KAF2973239.1"/>
    </source>
</evidence>
<evidence type="ECO:0000256" key="3">
    <source>
        <dbReference type="RuleBase" id="RU361235"/>
    </source>
</evidence>
<protein>
    <recommendedName>
        <fullName evidence="3">Carboxylic ester hydrolase</fullName>
        <ecNumber evidence="3">3.1.1.-</ecNumber>
    </recommendedName>
</protein>
<name>A0A7C8J8B6_9PEZI</name>
<evidence type="ECO:0000259" key="4">
    <source>
        <dbReference type="Pfam" id="PF00135"/>
    </source>
</evidence>
<keyword evidence="6" id="KW-1185">Reference proteome</keyword>